<accession>A0A2I0J5N6</accession>
<name>A0A2I0J5N6_PUNGR</name>
<keyword evidence="2" id="KW-1185">Reference proteome</keyword>
<evidence type="ECO:0000313" key="1">
    <source>
        <dbReference type="EMBL" id="PKI51373.1"/>
    </source>
</evidence>
<proteinExistence type="predicted"/>
<protein>
    <submittedName>
        <fullName evidence="1">Uncharacterized protein</fullName>
    </submittedName>
</protein>
<dbReference type="AlphaFoldDB" id="A0A2I0J5N6"/>
<comment type="caution">
    <text evidence="1">The sequence shown here is derived from an EMBL/GenBank/DDBJ whole genome shotgun (WGS) entry which is preliminary data.</text>
</comment>
<gene>
    <name evidence="1" type="ORF">CRG98_028234</name>
</gene>
<dbReference type="Proteomes" id="UP000233551">
    <property type="component" value="Unassembled WGS sequence"/>
</dbReference>
<evidence type="ECO:0000313" key="2">
    <source>
        <dbReference type="Proteomes" id="UP000233551"/>
    </source>
</evidence>
<dbReference type="EMBL" id="PGOL01002010">
    <property type="protein sequence ID" value="PKI51373.1"/>
    <property type="molecule type" value="Genomic_DNA"/>
</dbReference>
<organism evidence="1 2">
    <name type="scientific">Punica granatum</name>
    <name type="common">Pomegranate</name>
    <dbReference type="NCBI Taxonomy" id="22663"/>
    <lineage>
        <taxon>Eukaryota</taxon>
        <taxon>Viridiplantae</taxon>
        <taxon>Streptophyta</taxon>
        <taxon>Embryophyta</taxon>
        <taxon>Tracheophyta</taxon>
        <taxon>Spermatophyta</taxon>
        <taxon>Magnoliopsida</taxon>
        <taxon>eudicotyledons</taxon>
        <taxon>Gunneridae</taxon>
        <taxon>Pentapetalae</taxon>
        <taxon>rosids</taxon>
        <taxon>malvids</taxon>
        <taxon>Myrtales</taxon>
        <taxon>Lythraceae</taxon>
        <taxon>Punica</taxon>
    </lineage>
</organism>
<reference evidence="1 2" key="1">
    <citation type="submission" date="2017-11" db="EMBL/GenBank/DDBJ databases">
        <title>De-novo sequencing of pomegranate (Punica granatum L.) genome.</title>
        <authorList>
            <person name="Akparov Z."/>
            <person name="Amiraslanov A."/>
            <person name="Hajiyeva S."/>
            <person name="Abbasov M."/>
            <person name="Kaur K."/>
            <person name="Hamwieh A."/>
            <person name="Solovyev V."/>
            <person name="Salamov A."/>
            <person name="Braich B."/>
            <person name="Kosarev P."/>
            <person name="Mahmoud A."/>
            <person name="Hajiyev E."/>
            <person name="Babayeva S."/>
            <person name="Izzatullayeva V."/>
            <person name="Mammadov A."/>
            <person name="Mammadov A."/>
            <person name="Sharifova S."/>
            <person name="Ojaghi J."/>
            <person name="Eynullazada K."/>
            <person name="Bayramov B."/>
            <person name="Abdulazimova A."/>
            <person name="Shahmuradov I."/>
        </authorList>
    </citation>
    <scope>NUCLEOTIDE SEQUENCE [LARGE SCALE GENOMIC DNA]</scope>
    <source>
        <strain evidence="2">cv. AG2017</strain>
        <tissue evidence="1">Leaf</tissue>
    </source>
</reference>
<sequence>MLPLVGKERPSNIGRLQKSGWCQEIANRISYRYMCCHQGGRISAILNKGRRGPWVRIGRWPVPPRRGGAQGSTVWASM</sequence>